<dbReference type="InterPro" id="IPR009016">
    <property type="entry name" value="Fe_hydrogenase"/>
</dbReference>
<proteinExistence type="predicted"/>
<feature type="domain" description="4Fe-4S ferredoxin-type" evidence="4">
    <location>
        <begin position="141"/>
        <end position="170"/>
    </location>
</feature>
<protein>
    <submittedName>
        <fullName evidence="5">[FeFe] hydrogenase, group B1/B3</fullName>
    </submittedName>
</protein>
<evidence type="ECO:0000313" key="5">
    <source>
        <dbReference type="EMBL" id="SEM81206.1"/>
    </source>
</evidence>
<dbReference type="STRING" id="474960.SAMN05216180_1855"/>
<evidence type="ECO:0000256" key="1">
    <source>
        <dbReference type="ARBA" id="ARBA00022723"/>
    </source>
</evidence>
<keyword evidence="1" id="KW-0479">Metal-binding</keyword>
<dbReference type="InterPro" id="IPR017896">
    <property type="entry name" value="4Fe4S_Fe-S-bd"/>
</dbReference>
<dbReference type="GO" id="GO:0046872">
    <property type="term" value="F:metal ion binding"/>
    <property type="evidence" value="ECO:0007669"/>
    <property type="project" value="UniProtKB-KW"/>
</dbReference>
<dbReference type="CDD" id="cd10549">
    <property type="entry name" value="MtMvhB_like"/>
    <property type="match status" value="1"/>
</dbReference>
<dbReference type="SUPFAM" id="SSF54862">
    <property type="entry name" value="4Fe-4S ferredoxins"/>
    <property type="match status" value="1"/>
</dbReference>
<dbReference type="SUPFAM" id="SSF53920">
    <property type="entry name" value="Fe-only hydrogenase"/>
    <property type="match status" value="1"/>
</dbReference>
<dbReference type="InterPro" id="IPR004108">
    <property type="entry name" value="Fe_hydrogenase_lsu_C"/>
</dbReference>
<dbReference type="PROSITE" id="PS00198">
    <property type="entry name" value="4FE4S_FER_1"/>
    <property type="match status" value="1"/>
</dbReference>
<dbReference type="InterPro" id="IPR017900">
    <property type="entry name" value="4Fe4S_Fe_S_CS"/>
</dbReference>
<keyword evidence="3" id="KW-0411">Iron-sulfur</keyword>
<reference evidence="5 6" key="1">
    <citation type="submission" date="2016-10" db="EMBL/GenBank/DDBJ databases">
        <authorList>
            <person name="de Groot N.N."/>
        </authorList>
    </citation>
    <scope>NUCLEOTIDE SEQUENCE [LARGE SCALE GENOMIC DNA]</scope>
    <source>
        <strain evidence="5 6">CGMCC 1.5070</strain>
    </source>
</reference>
<gene>
    <name evidence="5" type="ORF">SAMN05216180_1855</name>
</gene>
<dbReference type="EMBL" id="FOCG01000001">
    <property type="protein sequence ID" value="SEM81206.1"/>
    <property type="molecule type" value="Genomic_DNA"/>
</dbReference>
<dbReference type="AlphaFoldDB" id="A0A1H8BEM7"/>
<evidence type="ECO:0000256" key="2">
    <source>
        <dbReference type="ARBA" id="ARBA00023004"/>
    </source>
</evidence>
<evidence type="ECO:0000256" key="3">
    <source>
        <dbReference type="ARBA" id="ARBA00023014"/>
    </source>
</evidence>
<keyword evidence="2" id="KW-0408">Iron</keyword>
<accession>A0A1H8BEM7</accession>
<dbReference type="Pfam" id="PF02906">
    <property type="entry name" value="Fe_hyd_lg_C"/>
    <property type="match status" value="1"/>
</dbReference>
<dbReference type="PROSITE" id="PS51379">
    <property type="entry name" value="4FE4S_FER_2"/>
    <property type="match status" value="3"/>
</dbReference>
<evidence type="ECO:0000259" key="4">
    <source>
        <dbReference type="PROSITE" id="PS51379"/>
    </source>
</evidence>
<organism evidence="5 6">
    <name type="scientific">Hydrogenoanaerobacterium saccharovorans</name>
    <dbReference type="NCBI Taxonomy" id="474960"/>
    <lineage>
        <taxon>Bacteria</taxon>
        <taxon>Bacillati</taxon>
        <taxon>Bacillota</taxon>
        <taxon>Clostridia</taxon>
        <taxon>Eubacteriales</taxon>
        <taxon>Oscillospiraceae</taxon>
        <taxon>Hydrogenoanaerobacterium</taxon>
    </lineage>
</organism>
<name>A0A1H8BEM7_9FIRM</name>
<dbReference type="PANTHER" id="PTHR11615">
    <property type="entry name" value="NITRATE, FORMATE, IRON DEHYDROGENASE"/>
    <property type="match status" value="1"/>
</dbReference>
<dbReference type="NCBIfam" id="TIGR04105">
    <property type="entry name" value="FeFe_hydrog_B1"/>
    <property type="match status" value="1"/>
</dbReference>
<dbReference type="RefSeq" id="WP_092753825.1">
    <property type="nucleotide sequence ID" value="NZ_FOCG01000001.1"/>
</dbReference>
<feature type="domain" description="4Fe-4S ferredoxin-type" evidence="4">
    <location>
        <begin position="187"/>
        <end position="216"/>
    </location>
</feature>
<dbReference type="InterPro" id="IPR057431">
    <property type="entry name" value="LdpA_Fe-S-bd"/>
</dbReference>
<dbReference type="Proteomes" id="UP000199158">
    <property type="component" value="Unassembled WGS sequence"/>
</dbReference>
<dbReference type="InterPro" id="IPR027631">
    <property type="entry name" value="Mono_FeFe_hydrog"/>
</dbReference>
<evidence type="ECO:0000313" key="6">
    <source>
        <dbReference type="Proteomes" id="UP000199158"/>
    </source>
</evidence>
<feature type="domain" description="4Fe-4S ferredoxin-type" evidence="4">
    <location>
        <begin position="110"/>
        <end position="140"/>
    </location>
</feature>
<dbReference type="GO" id="GO:0051536">
    <property type="term" value="F:iron-sulfur cluster binding"/>
    <property type="evidence" value="ECO:0007669"/>
    <property type="project" value="UniProtKB-KW"/>
</dbReference>
<dbReference type="InterPro" id="IPR050340">
    <property type="entry name" value="Cytosolic_Fe-S_CAF"/>
</dbReference>
<dbReference type="Gene3D" id="3.30.70.20">
    <property type="match status" value="2"/>
</dbReference>
<dbReference type="OrthoDB" id="9798098at2"/>
<keyword evidence="6" id="KW-1185">Reference proteome</keyword>
<sequence>MRGIYTPVTKIRRQVFAEVARMAYEGGDYSRIVEIPFKIIPGEVPTYRDSVFVERAIVGERLRLAIGLPLYPADNPAPISRGVEESAIAKKVYDPPLINVIPFACNKCEETSYLVTNNCRGCLAHPCISVCPVKAISMVNGRSVIDKTKCVKCGRCKETCPYEAIVRYDRPCSAACGVDAIESDHLGRAKINYEKCVSCGMCLVSCPFGAIADKSQIFQLIHAIKEGDEVIGAIAPAFVGQFGPLATPDKVKEAIKRLGFADVVEVAIGADIGAVEEAKHYVHKVVSGEEPFLATSCCPSWSVMAKNKFPEIAPYVSDALTPMVATARIIKKDRPNAKIVFIGPCAAKKLEASRRTVRSDVDFVITFEELMGMFVAKGIEFGEMEKVEKFDDATAAGRGYSVAGGVADAIAACVKEMYPDVEMQVDRAEGLKNCAKMLMLAKAGKRDGYLMEGMACPGGCVGGAGTLMPLNKAMAAVKSFQNEAAEKIATKNPLLEQENK</sequence>
<dbReference type="Gene3D" id="3.40.950.10">
    <property type="entry name" value="Fe-only Hydrogenase (Larger Subunit), Chain L, domain 3"/>
    <property type="match status" value="1"/>
</dbReference>
<dbReference type="Pfam" id="PF25160">
    <property type="entry name" value="LdpA_Fe-S-bd"/>
    <property type="match status" value="2"/>
</dbReference>